<feature type="transmembrane region" description="Helical" evidence="1">
    <location>
        <begin position="6"/>
        <end position="25"/>
    </location>
</feature>
<keyword evidence="3" id="KW-1185">Reference proteome</keyword>
<feature type="transmembrane region" description="Helical" evidence="1">
    <location>
        <begin position="125"/>
        <end position="149"/>
    </location>
</feature>
<dbReference type="RefSeq" id="WP_174672939.1">
    <property type="nucleotide sequence ID" value="NZ_CP054491.1"/>
</dbReference>
<organism evidence="2 3">
    <name type="scientific">Candidatus Reidiella endopervernicosa</name>
    <dbReference type="NCBI Taxonomy" id="2738883"/>
    <lineage>
        <taxon>Bacteria</taxon>
        <taxon>Pseudomonadati</taxon>
        <taxon>Pseudomonadota</taxon>
        <taxon>Gammaproteobacteria</taxon>
        <taxon>Candidatus Reidiella</taxon>
    </lineage>
</organism>
<evidence type="ECO:0000313" key="3">
    <source>
        <dbReference type="Proteomes" id="UP000509658"/>
    </source>
</evidence>
<dbReference type="EMBL" id="CP054491">
    <property type="protein sequence ID" value="QKQ26024.1"/>
    <property type="molecule type" value="Genomic_DNA"/>
</dbReference>
<dbReference type="Proteomes" id="UP000509658">
    <property type="component" value="Chromosome"/>
</dbReference>
<protein>
    <submittedName>
        <fullName evidence="2">Uncharacterized protein</fullName>
    </submittedName>
</protein>
<keyword evidence="1" id="KW-0812">Transmembrane</keyword>
<evidence type="ECO:0000256" key="1">
    <source>
        <dbReference type="SAM" id="Phobius"/>
    </source>
</evidence>
<sequence>MPASNFLLSLLIMFYLVVVGIKAMLVIPDINLLTAAAQSGLDVVLLSLFTWTVLATKNLGERFVQTLSALVGAKCLLEIVSIPVVWTIMQGGEGEGSSIAFLLLIIFSIWLLAVLGHIFRHALSVGMATGVFVTIGYLLFSTAVTFKFFPPPAVSG</sequence>
<name>A0A6N0HUD6_9GAMM</name>
<proteinExistence type="predicted"/>
<dbReference type="KEGG" id="rev:HUE57_06790"/>
<evidence type="ECO:0000313" key="2">
    <source>
        <dbReference type="EMBL" id="QKQ26024.1"/>
    </source>
</evidence>
<keyword evidence="1" id="KW-0472">Membrane</keyword>
<reference evidence="2 3" key="1">
    <citation type="submission" date="2020-05" db="EMBL/GenBank/DDBJ databases">
        <title>Horizontal transmission and recombination maintain forever young bacterial symbiont genomes.</title>
        <authorList>
            <person name="Russell S.L."/>
            <person name="Pepper-Tunick E."/>
            <person name="Svedberg J."/>
            <person name="Byrne A."/>
            <person name="Ruelas Castillo J."/>
            <person name="Vollmers C."/>
            <person name="Beinart R.A."/>
            <person name="Corbett-Detig R."/>
        </authorList>
    </citation>
    <scope>NUCLEOTIDE SEQUENCE [LARGE SCALE GENOMIC DNA]</scope>
    <source>
        <strain evidence="2">Santa_Monica_outfall</strain>
    </source>
</reference>
<feature type="transmembrane region" description="Helical" evidence="1">
    <location>
        <begin position="32"/>
        <end position="54"/>
    </location>
</feature>
<gene>
    <name evidence="2" type="ORF">HUE57_06790</name>
</gene>
<feature type="transmembrane region" description="Helical" evidence="1">
    <location>
        <begin position="100"/>
        <end position="119"/>
    </location>
</feature>
<dbReference type="AlphaFoldDB" id="A0A6N0HUD6"/>
<keyword evidence="1" id="KW-1133">Transmembrane helix</keyword>
<feature type="transmembrane region" description="Helical" evidence="1">
    <location>
        <begin position="66"/>
        <end position="88"/>
    </location>
</feature>
<accession>A0A6N0HUD6</accession>